<evidence type="ECO:0000259" key="2">
    <source>
        <dbReference type="PROSITE" id="PS50181"/>
    </source>
</evidence>
<dbReference type="CDD" id="cd09917">
    <property type="entry name" value="F-box_SF"/>
    <property type="match status" value="1"/>
</dbReference>
<name>A0AA38HAW5_9TREE</name>
<dbReference type="SUPFAM" id="SSF81383">
    <property type="entry name" value="F-box domain"/>
    <property type="match status" value="1"/>
</dbReference>
<dbReference type="EMBL" id="JAKWFO010000004">
    <property type="protein sequence ID" value="KAI9637598.1"/>
    <property type="molecule type" value="Genomic_DNA"/>
</dbReference>
<protein>
    <recommendedName>
        <fullName evidence="2">F-box domain-containing protein</fullName>
    </recommendedName>
</protein>
<dbReference type="PROSITE" id="PS50181">
    <property type="entry name" value="FBOX"/>
    <property type="match status" value="1"/>
</dbReference>
<gene>
    <name evidence="3" type="ORF">MKK02DRAFT_32405</name>
</gene>
<feature type="domain" description="F-box" evidence="2">
    <location>
        <begin position="2"/>
        <end position="56"/>
    </location>
</feature>
<dbReference type="GeneID" id="77727703"/>
<feature type="coiled-coil region" evidence="1">
    <location>
        <begin position="570"/>
        <end position="600"/>
    </location>
</feature>
<evidence type="ECO:0000313" key="3">
    <source>
        <dbReference type="EMBL" id="KAI9637598.1"/>
    </source>
</evidence>
<dbReference type="InterPro" id="IPR001810">
    <property type="entry name" value="F-box_dom"/>
</dbReference>
<comment type="caution">
    <text evidence="3">The sequence shown here is derived from an EMBL/GenBank/DDBJ whole genome shotgun (WGS) entry which is preliminary data.</text>
</comment>
<reference evidence="3" key="1">
    <citation type="journal article" date="2022" name="G3 (Bethesda)">
        <title>High quality genome of the basidiomycete yeast Dioszegia hungarica PDD-24b-2 isolated from cloud water.</title>
        <authorList>
            <person name="Jarrige D."/>
            <person name="Haridas S."/>
            <person name="Bleykasten-Grosshans C."/>
            <person name="Joly M."/>
            <person name="Nadalig T."/>
            <person name="Sancelme M."/>
            <person name="Vuilleumier S."/>
            <person name="Grigoriev I.V."/>
            <person name="Amato P."/>
            <person name="Bringel F."/>
        </authorList>
    </citation>
    <scope>NUCLEOTIDE SEQUENCE</scope>
    <source>
        <strain evidence="3">PDD-24b-2</strain>
    </source>
</reference>
<evidence type="ECO:0000313" key="4">
    <source>
        <dbReference type="Proteomes" id="UP001164286"/>
    </source>
</evidence>
<accession>A0AA38HAW5</accession>
<dbReference type="AlphaFoldDB" id="A0AA38HAW5"/>
<keyword evidence="4" id="KW-1185">Reference proteome</keyword>
<organism evidence="3 4">
    <name type="scientific">Dioszegia hungarica</name>
    <dbReference type="NCBI Taxonomy" id="4972"/>
    <lineage>
        <taxon>Eukaryota</taxon>
        <taxon>Fungi</taxon>
        <taxon>Dikarya</taxon>
        <taxon>Basidiomycota</taxon>
        <taxon>Agaricomycotina</taxon>
        <taxon>Tremellomycetes</taxon>
        <taxon>Tremellales</taxon>
        <taxon>Bulleribasidiaceae</taxon>
        <taxon>Dioszegia</taxon>
    </lineage>
</organism>
<proteinExistence type="predicted"/>
<sequence length="623" mass="71747">MSAKLPSLPLKVLFRIVHHLSHRSFVSLTQTSALLRRTLVRRVHLLDLPTELLVKIALDLPYSSAVDFARTCSALRDIALRSAWTDLNMSLQQRPYANTYQPNSTSASRAWILRLTRLAPDVRPDLPVEGRSLLETHLTGIYLENLVKLILRDRGWRQRTIRSIQYNLDRVIPREFINLLNHVSPFVRSIELVGPDCPFTYNDLDDPEKYFHLEDAIARIHKPFPRLHHVQFPIGHAWELRVRRMLALAPNLRSLILTPNTPWSGGWGDVSVFTPASKPTTWPAAPNLQRLEIEQVGPALIPMVLSLVKGAEDVMRYLAIRDPEEAWHPAEDDELVDRLCHLRRLEYLAVPEACLAGIQKGGFSNLRQLSIETAVGSEFPTYPSFPTFPSIQRIFCHRPTHGHDLIPVSLYGGQWLSLPQPIFGINSFFLRAILDMPALELIQYPTANNGEFTTHNWEYWGSPACFSASDEGLLIRTYRPRIPHPDDPEETFIHCRQYTSYRLHPTEHYTYRSDSTWTEEVDYRGYSVPANYLSWIYTQAGETSAWVRPGRNLELPDIVWTELRKWYAAVKRKEARRLAEDAILQEAEEKRRRKAKLKEDVKAFKPMMGRLAAKVVGKWKKLV</sequence>
<evidence type="ECO:0000256" key="1">
    <source>
        <dbReference type="SAM" id="Coils"/>
    </source>
</evidence>
<dbReference type="RefSeq" id="XP_052947375.1">
    <property type="nucleotide sequence ID" value="XM_053088498.1"/>
</dbReference>
<dbReference type="InterPro" id="IPR036047">
    <property type="entry name" value="F-box-like_dom_sf"/>
</dbReference>
<dbReference type="Proteomes" id="UP001164286">
    <property type="component" value="Unassembled WGS sequence"/>
</dbReference>
<keyword evidence="1" id="KW-0175">Coiled coil</keyword>